<keyword evidence="4" id="KW-0411">Iron-sulfur</keyword>
<dbReference type="Gene3D" id="2.102.10.10">
    <property type="entry name" value="Rieske [2Fe-2S] iron-sulphur domain"/>
    <property type="match status" value="1"/>
</dbReference>
<evidence type="ECO:0000256" key="3">
    <source>
        <dbReference type="ARBA" id="ARBA00023004"/>
    </source>
</evidence>
<proteinExistence type="inferred from homology"/>
<dbReference type="AlphaFoldDB" id="A0AB39HQJ8"/>
<dbReference type="GO" id="GO:0016705">
    <property type="term" value="F:oxidoreductase activity, acting on paired donors, with incorporation or reduction of molecular oxygen"/>
    <property type="evidence" value="ECO:0007669"/>
    <property type="project" value="UniProtKB-ARBA"/>
</dbReference>
<evidence type="ECO:0000256" key="6">
    <source>
        <dbReference type="ARBA" id="ARBA00038001"/>
    </source>
</evidence>
<dbReference type="InterPro" id="IPR017941">
    <property type="entry name" value="Rieske_2Fe-2S"/>
</dbReference>
<protein>
    <submittedName>
        <fullName evidence="8">Rieske (2Fe-2S) protein</fullName>
    </submittedName>
</protein>
<dbReference type="RefSeq" id="WP_368655165.1">
    <property type="nucleotide sequence ID" value="NZ_CP162599.1"/>
</dbReference>
<dbReference type="GO" id="GO:0046872">
    <property type="term" value="F:metal ion binding"/>
    <property type="evidence" value="ECO:0007669"/>
    <property type="project" value="UniProtKB-KW"/>
</dbReference>
<evidence type="ECO:0000313" key="8">
    <source>
        <dbReference type="EMBL" id="XDK34494.1"/>
    </source>
</evidence>
<keyword evidence="3" id="KW-0408">Iron</keyword>
<organism evidence="8">
    <name type="scientific">Ornithinibacillus sp. 4-3</name>
    <dbReference type="NCBI Taxonomy" id="3231488"/>
    <lineage>
        <taxon>Bacteria</taxon>
        <taxon>Bacillati</taxon>
        <taxon>Bacillota</taxon>
        <taxon>Bacilli</taxon>
        <taxon>Bacillales</taxon>
        <taxon>Bacillaceae</taxon>
        <taxon>Ornithinibacillus</taxon>
    </lineage>
</organism>
<dbReference type="Pfam" id="PF00355">
    <property type="entry name" value="Rieske"/>
    <property type="match status" value="1"/>
</dbReference>
<sequence length="246" mass="28050">MIYVDKFHALCESGVKVVKGGKHGIAVVVDRSENENRLFAIDNRCPHMGFPLHKGSWCDGILTCHWHQARFDLKSGGTLDPWADDATTYPVKIIDDEVWVDPQPYQKRTVQDLYDRLREGMEQNIRLIIAKSVVGLMEAGESSTEIVRIGIEFGTKHRRSGWRSGLTILTAMTNILHKLDHMGKILALYQGLVHISRESAGMGTRFLLGSLSDKNSGTQPTIDQLQKWYRLIVWKYVMSKERSEYY</sequence>
<comment type="cofactor">
    <cofactor evidence="5">
        <name>[2Fe-2S] cluster</name>
        <dbReference type="ChEBI" id="CHEBI:190135"/>
    </cofactor>
</comment>
<dbReference type="GO" id="GO:0004497">
    <property type="term" value="F:monooxygenase activity"/>
    <property type="evidence" value="ECO:0007669"/>
    <property type="project" value="UniProtKB-ARBA"/>
</dbReference>
<dbReference type="InterPro" id="IPR036922">
    <property type="entry name" value="Rieske_2Fe-2S_sf"/>
</dbReference>
<dbReference type="PANTHER" id="PTHR21496">
    <property type="entry name" value="FERREDOXIN-RELATED"/>
    <property type="match status" value="1"/>
</dbReference>
<evidence type="ECO:0000256" key="5">
    <source>
        <dbReference type="ARBA" id="ARBA00034078"/>
    </source>
</evidence>
<dbReference type="PROSITE" id="PS51296">
    <property type="entry name" value="RIESKE"/>
    <property type="match status" value="1"/>
</dbReference>
<evidence type="ECO:0000256" key="2">
    <source>
        <dbReference type="ARBA" id="ARBA00022723"/>
    </source>
</evidence>
<dbReference type="SUPFAM" id="SSF50022">
    <property type="entry name" value="ISP domain"/>
    <property type="match status" value="1"/>
</dbReference>
<feature type="domain" description="Rieske" evidence="7">
    <location>
        <begin position="7"/>
        <end position="100"/>
    </location>
</feature>
<name>A0AB39HQJ8_9BACI</name>
<dbReference type="CDD" id="cd03467">
    <property type="entry name" value="Rieske"/>
    <property type="match status" value="1"/>
</dbReference>
<evidence type="ECO:0000256" key="4">
    <source>
        <dbReference type="ARBA" id="ARBA00023014"/>
    </source>
</evidence>
<dbReference type="GO" id="GO:0051537">
    <property type="term" value="F:2 iron, 2 sulfur cluster binding"/>
    <property type="evidence" value="ECO:0007669"/>
    <property type="project" value="UniProtKB-KW"/>
</dbReference>
<evidence type="ECO:0000259" key="7">
    <source>
        <dbReference type="PROSITE" id="PS51296"/>
    </source>
</evidence>
<dbReference type="EMBL" id="CP162599">
    <property type="protein sequence ID" value="XDK34494.1"/>
    <property type="molecule type" value="Genomic_DNA"/>
</dbReference>
<evidence type="ECO:0000256" key="1">
    <source>
        <dbReference type="ARBA" id="ARBA00022714"/>
    </source>
</evidence>
<dbReference type="PANTHER" id="PTHR21496:SF0">
    <property type="entry name" value="RIESKE DOMAIN-CONTAINING PROTEIN"/>
    <property type="match status" value="1"/>
</dbReference>
<reference evidence="8" key="1">
    <citation type="submission" date="2024-07" db="EMBL/GenBank/DDBJ databases">
        <title>Halotolerant mesophilic bacterium Ornithinibacillus sp. 4-3, sp. nov., isolated from soil.</title>
        <authorList>
            <person name="Sidarenka A.V."/>
            <person name="Guliayeva D.E."/>
            <person name="Leanovich S.I."/>
            <person name="Hileuskaya K.S."/>
            <person name="Akhremchuk A.E."/>
            <person name="Sikolenko M.A."/>
            <person name="Valentovich L.N."/>
        </authorList>
    </citation>
    <scope>NUCLEOTIDE SEQUENCE</scope>
    <source>
        <strain evidence="8">4-3</strain>
    </source>
</reference>
<gene>
    <name evidence="8" type="ORF">AB4Y30_03975</name>
</gene>
<comment type="similarity">
    <text evidence="6">Belongs to the bacterial ring-hydroxylating dioxygenase ferredoxin component family.</text>
</comment>
<accession>A0AB39HQJ8</accession>
<keyword evidence="1" id="KW-0001">2Fe-2S</keyword>
<keyword evidence="2" id="KW-0479">Metal-binding</keyword>